<dbReference type="NCBIfam" id="TIGR04088">
    <property type="entry name" value="cognate_SipW"/>
    <property type="match status" value="1"/>
</dbReference>
<dbReference type="AlphaFoldDB" id="A0A4Y9R3N7"/>
<protein>
    <submittedName>
        <fullName evidence="2">Uncharacterized protein</fullName>
    </submittedName>
</protein>
<gene>
    <name evidence="2" type="ORF">E4M00_08460</name>
</gene>
<organism evidence="2 3">
    <name type="scientific">Orlajensenia leifsoniae</name>
    <dbReference type="NCBI Taxonomy" id="2561933"/>
    <lineage>
        <taxon>Bacteria</taxon>
        <taxon>Bacillati</taxon>
        <taxon>Actinomycetota</taxon>
        <taxon>Actinomycetes</taxon>
        <taxon>Micrococcales</taxon>
        <taxon>Microbacteriaceae</taxon>
        <taxon>Orlajensenia</taxon>
    </lineage>
</organism>
<evidence type="ECO:0000313" key="3">
    <source>
        <dbReference type="Proteomes" id="UP000298127"/>
    </source>
</evidence>
<keyword evidence="3" id="KW-1185">Reference proteome</keyword>
<accession>A0A4Y9R3N7</accession>
<proteinExistence type="predicted"/>
<dbReference type="Proteomes" id="UP000298127">
    <property type="component" value="Unassembled WGS sequence"/>
</dbReference>
<evidence type="ECO:0000256" key="1">
    <source>
        <dbReference type="SAM" id="MobiDB-lite"/>
    </source>
</evidence>
<reference evidence="2 3" key="1">
    <citation type="journal article" date="2018" name="J. Microbiol.">
        <title>Leifsonia flava sp. nov., a novel actinobacterium isolated from the rhizosphere of Aquilegia viridiflora.</title>
        <authorList>
            <person name="Cai Y."/>
            <person name="Tao W.Z."/>
            <person name="Ma Y.J."/>
            <person name="Cheng J."/>
            <person name="Zhang M.Y."/>
            <person name="Zhang Y.X."/>
        </authorList>
    </citation>
    <scope>NUCLEOTIDE SEQUENCE [LARGE SCALE GENOMIC DNA]</scope>
    <source>
        <strain evidence="2 3">SYP-B2174</strain>
    </source>
</reference>
<feature type="region of interest" description="Disordered" evidence="1">
    <location>
        <begin position="1"/>
        <end position="20"/>
    </location>
</feature>
<dbReference type="RefSeq" id="WP_135120070.1">
    <property type="nucleotide sequence ID" value="NZ_SPQZ01000003.1"/>
</dbReference>
<evidence type="ECO:0000313" key="2">
    <source>
        <dbReference type="EMBL" id="TFV98065.1"/>
    </source>
</evidence>
<name>A0A4Y9R3N7_9MICO</name>
<dbReference type="EMBL" id="SPQZ01000003">
    <property type="protein sequence ID" value="TFV98065.1"/>
    <property type="molecule type" value="Genomic_DNA"/>
</dbReference>
<comment type="caution">
    <text evidence="2">The sequence shown here is derived from an EMBL/GenBank/DDBJ whole genome shotgun (WGS) entry which is preliminary data.</text>
</comment>
<dbReference type="InterPro" id="IPR023833">
    <property type="entry name" value="Signal_pept_SipW-depend-type"/>
</dbReference>
<sequence length="201" mass="20224">MRNQRQLSRAAAPMRRERGSSSLHGRMSILIGAILAVCAVTVATSGGTFALWNSQAAVSPATISAGSLSLSISNQNLGGLSTKLLPGTSVLGSYEVGYTGGSSADLVATVAVNTSTPAGMASAVTLTITPSAATCTAGMTGGVSGKLNAFGPTAPVVLPVAATEAKTRYCMELKLDSTAGNELQNATTTFTVTYTATQRTS</sequence>